<protein>
    <recommendedName>
        <fullName evidence="9">V-type proton ATPase subunit a</fullName>
    </recommendedName>
</protein>
<evidence type="ECO:0000256" key="4">
    <source>
        <dbReference type="ARBA" id="ARBA00022692"/>
    </source>
</evidence>
<dbReference type="Pfam" id="PF01496">
    <property type="entry name" value="V_ATPase_I"/>
    <property type="match status" value="2"/>
</dbReference>
<keyword evidence="8 9" id="KW-0472">Membrane</keyword>
<dbReference type="Proteomes" id="UP001149090">
    <property type="component" value="Unassembled WGS sequence"/>
</dbReference>
<evidence type="ECO:0000313" key="11">
    <source>
        <dbReference type="Proteomes" id="UP001149090"/>
    </source>
</evidence>
<evidence type="ECO:0000256" key="7">
    <source>
        <dbReference type="ARBA" id="ARBA00023065"/>
    </source>
</evidence>
<evidence type="ECO:0000256" key="8">
    <source>
        <dbReference type="ARBA" id="ARBA00023136"/>
    </source>
</evidence>
<feature type="transmembrane region" description="Helical" evidence="9">
    <location>
        <begin position="601"/>
        <end position="619"/>
    </location>
</feature>
<feature type="transmembrane region" description="Helical" evidence="9">
    <location>
        <begin position="779"/>
        <end position="800"/>
    </location>
</feature>
<dbReference type="PANTHER" id="PTHR11629">
    <property type="entry name" value="VACUOLAR PROTON ATPASES"/>
    <property type="match status" value="1"/>
</dbReference>
<feature type="transmembrane region" description="Helical" evidence="9">
    <location>
        <begin position="428"/>
        <end position="445"/>
    </location>
</feature>
<evidence type="ECO:0000256" key="6">
    <source>
        <dbReference type="ARBA" id="ARBA00022989"/>
    </source>
</evidence>
<dbReference type="InterPro" id="IPR026028">
    <property type="entry name" value="V-type_ATPase_116kDa_su_euka"/>
</dbReference>
<dbReference type="GO" id="GO:0007035">
    <property type="term" value="P:vacuolar acidification"/>
    <property type="evidence" value="ECO:0007669"/>
    <property type="project" value="TreeGrafter"/>
</dbReference>
<evidence type="ECO:0000256" key="5">
    <source>
        <dbReference type="ARBA" id="ARBA00022781"/>
    </source>
</evidence>
<dbReference type="AlphaFoldDB" id="A0A9Q0LI47"/>
<keyword evidence="4 9" id="KW-0812">Transmembrane</keyword>
<comment type="function">
    <text evidence="9">Essential component of the vacuolar proton pump (V-ATPase), a multimeric enzyme that catalyzes the translocation of protons across the membranes. Required for assembly and activity of the V-ATPase.</text>
</comment>
<evidence type="ECO:0000313" key="10">
    <source>
        <dbReference type="EMBL" id="KAJ5073322.1"/>
    </source>
</evidence>
<comment type="subcellular location">
    <subcellularLocation>
        <location evidence="1">Membrane</location>
        <topology evidence="1">Multi-pass membrane protein</topology>
    </subcellularLocation>
</comment>
<keyword evidence="3 9" id="KW-0813">Transport</keyword>
<dbReference type="GO" id="GO:0046961">
    <property type="term" value="F:proton-transporting ATPase activity, rotational mechanism"/>
    <property type="evidence" value="ECO:0007669"/>
    <property type="project" value="InterPro"/>
</dbReference>
<keyword evidence="6 9" id="KW-1133">Transmembrane helix</keyword>
<gene>
    <name evidence="10" type="ORF">M0811_08730</name>
</gene>
<accession>A0A9Q0LI47</accession>
<dbReference type="InterPro" id="IPR002490">
    <property type="entry name" value="V-ATPase_116kDa_su"/>
</dbReference>
<dbReference type="EMBL" id="JAPDFW010000075">
    <property type="protein sequence ID" value="KAJ5073322.1"/>
    <property type="molecule type" value="Genomic_DNA"/>
</dbReference>
<dbReference type="GO" id="GO:0051117">
    <property type="term" value="F:ATPase binding"/>
    <property type="evidence" value="ECO:0007669"/>
    <property type="project" value="TreeGrafter"/>
</dbReference>
<comment type="caution">
    <text evidence="10">The sequence shown here is derived from an EMBL/GenBank/DDBJ whole genome shotgun (WGS) entry which is preliminary data.</text>
</comment>
<dbReference type="PANTHER" id="PTHR11629:SF63">
    <property type="entry name" value="V-TYPE PROTON ATPASE SUBUNIT A"/>
    <property type="match status" value="1"/>
</dbReference>
<evidence type="ECO:0000256" key="1">
    <source>
        <dbReference type="ARBA" id="ARBA00004141"/>
    </source>
</evidence>
<organism evidence="10 11">
    <name type="scientific">Anaeramoeba ignava</name>
    <name type="common">Anaerobic marine amoeba</name>
    <dbReference type="NCBI Taxonomy" id="1746090"/>
    <lineage>
        <taxon>Eukaryota</taxon>
        <taxon>Metamonada</taxon>
        <taxon>Anaeramoebidae</taxon>
        <taxon>Anaeramoeba</taxon>
    </lineage>
</organism>
<evidence type="ECO:0000256" key="3">
    <source>
        <dbReference type="ARBA" id="ARBA00022448"/>
    </source>
</evidence>
<feature type="transmembrane region" description="Helical" evidence="9">
    <location>
        <begin position="502"/>
        <end position="519"/>
    </location>
</feature>
<feature type="transmembrane region" description="Helical" evidence="9">
    <location>
        <begin position="539"/>
        <end position="559"/>
    </location>
</feature>
<keyword evidence="5 9" id="KW-0375">Hydrogen ion transport</keyword>
<dbReference type="OrthoDB" id="10264220at2759"/>
<dbReference type="PIRSF" id="PIRSF001293">
    <property type="entry name" value="ATP6V0A1"/>
    <property type="match status" value="1"/>
</dbReference>
<feature type="transmembrane region" description="Helical" evidence="9">
    <location>
        <begin position="571"/>
        <end position="589"/>
    </location>
</feature>
<sequence>MGSLLRSKEMKLIRILVQPEAAHVSIKMLGESGFVQFNDLNSHINSFQRPKVNEIKKCNDIERKIGFFESQLHQEENEIKLVELPKEKIQEIEEKEIDFVDIQTEQFVDELKQSIVSREDTLAQYVDLFQLYKSLEKANEFFAQDTLESELEKNKVGDLDFVLDDNELYKGFGELRHIIGVINRDDMYSLERILWRLTRGNCLIKHTEIEQLIPDLITKKKVEKKAFIIFYSGDLLGEKVEKFCQTMGAKLFEISNSLKERNEMIEETKGKLDEMRFLLTKTNTYYLKNLETINSHLAHWKAKTKKEKSINHIINMLNFDTTRQCLIAEAWCPYDHIFDVQRILKEASENSGALVPTILDVIDSENRQKPTYFETNTFTRGFHQLVESYGTALYGEVNPTPFTIITFPFCLQLCLEIQLVAVVYDGRYIILLMGLFSLYTGLLYNETFALPIDFFGTCWKPQSNSTDYELVSPNCVYPFGVDPTWQNKKNELLYMNSLKMKLSVVFGVSHMTLGIFLNLSNAIHFKRYVDVWCGFIPRFLFFMSFFGYMVFLLFLKWSIRWNERTIQSQKHGILLINTLIKFVISPGSVAKDVEIYPNQGLVQLILILVLVFSIPWMLLPKPFVLKANAKKKERKLKLEENLNTQENWEPIDEEKFVDKSDKSDKGDKGDLIHSSELELVSDPDQIINKDETLLDENEKKLIENDVKEKGEIEEKSEKEEKFQMGEAVVEQIIETIEFVLGSISNTASYLRLWALSLAHAQLSRVFWQKLVLLPLTTYSYIVFVGFAIWVFITIAVLMIMETFSALLHSLRLHWVEFQNKFYGGEGIKFVPFDFNLILKEEMDK</sequence>
<evidence type="ECO:0000256" key="2">
    <source>
        <dbReference type="ARBA" id="ARBA00009904"/>
    </source>
</evidence>
<proteinExistence type="inferred from homology"/>
<evidence type="ECO:0000256" key="9">
    <source>
        <dbReference type="RuleBase" id="RU361189"/>
    </source>
</evidence>
<keyword evidence="11" id="KW-1185">Reference proteome</keyword>
<reference evidence="10" key="1">
    <citation type="submission" date="2022-10" db="EMBL/GenBank/DDBJ databases">
        <title>Novel sulphate-reducing endosymbionts in the free-living metamonad Anaeramoeba.</title>
        <authorList>
            <person name="Jerlstrom-Hultqvist J."/>
            <person name="Cepicka I."/>
            <person name="Gallot-Lavallee L."/>
            <person name="Salas-Leiva D."/>
            <person name="Curtis B.A."/>
            <person name="Zahonova K."/>
            <person name="Pipaliya S."/>
            <person name="Dacks J."/>
            <person name="Roger A.J."/>
        </authorList>
    </citation>
    <scope>NUCLEOTIDE SEQUENCE</scope>
    <source>
        <strain evidence="10">BMAN</strain>
    </source>
</reference>
<name>A0A9Q0LI47_ANAIG</name>
<dbReference type="GO" id="GO:0000220">
    <property type="term" value="C:vacuolar proton-transporting V-type ATPase, V0 domain"/>
    <property type="evidence" value="ECO:0007669"/>
    <property type="project" value="InterPro"/>
</dbReference>
<comment type="similarity">
    <text evidence="2 9">Belongs to the V-ATPase 116 kDa subunit family.</text>
</comment>
<keyword evidence="7 9" id="KW-0406">Ion transport</keyword>
<dbReference type="OMA" id="DMMFGGR"/>